<feature type="domain" description="DUF4440" evidence="1">
    <location>
        <begin position="5"/>
        <end position="111"/>
    </location>
</feature>
<gene>
    <name evidence="2" type="ORF">KL86DYS1_30735</name>
</gene>
<evidence type="ECO:0000259" key="1">
    <source>
        <dbReference type="Pfam" id="PF14534"/>
    </source>
</evidence>
<evidence type="ECO:0000313" key="2">
    <source>
        <dbReference type="EMBL" id="SBW04041.1"/>
    </source>
</evidence>
<dbReference type="RefSeq" id="WP_296942800.1">
    <property type="nucleotide sequence ID" value="NZ_LT599032.1"/>
</dbReference>
<dbReference type="InterPro" id="IPR032710">
    <property type="entry name" value="NTF2-like_dom_sf"/>
</dbReference>
<dbReference type="SUPFAM" id="SSF54427">
    <property type="entry name" value="NTF2-like"/>
    <property type="match status" value="1"/>
</dbReference>
<dbReference type="Gene3D" id="3.10.450.50">
    <property type="match status" value="1"/>
</dbReference>
<accession>A0A212JX68</accession>
<dbReference type="Pfam" id="PF14534">
    <property type="entry name" value="DUF4440"/>
    <property type="match status" value="1"/>
</dbReference>
<sequence length="120" mass="14039">MKQEIIQCEEKFLQAFRSSDLKTLEEIMHDKLIYNNAYGKLLNKEMDFEDFRSANPVIETVESLEQEIELFDDTAIVSTVVYLKGLFMNHEVEDKIRFLRVWKKFGESWKVIGAASVGIK</sequence>
<proteinExistence type="predicted"/>
<dbReference type="InterPro" id="IPR027843">
    <property type="entry name" value="DUF4440"/>
</dbReference>
<organism evidence="2">
    <name type="scientific">uncultured Dysgonomonas sp</name>
    <dbReference type="NCBI Taxonomy" id="206096"/>
    <lineage>
        <taxon>Bacteria</taxon>
        <taxon>Pseudomonadati</taxon>
        <taxon>Bacteroidota</taxon>
        <taxon>Bacteroidia</taxon>
        <taxon>Bacteroidales</taxon>
        <taxon>Dysgonomonadaceae</taxon>
        <taxon>Dysgonomonas</taxon>
        <taxon>environmental samples</taxon>
    </lineage>
</organism>
<reference evidence="2" key="1">
    <citation type="submission" date="2016-04" db="EMBL/GenBank/DDBJ databases">
        <authorList>
            <person name="Evans L.H."/>
            <person name="Alamgir A."/>
            <person name="Owens N."/>
            <person name="Weber N.D."/>
            <person name="Virtaneva K."/>
            <person name="Barbian K."/>
            <person name="Babar A."/>
            <person name="Rosenke K."/>
        </authorList>
    </citation>
    <scope>NUCLEOTIDE SEQUENCE</scope>
    <source>
        <strain evidence="2">86-1</strain>
    </source>
</reference>
<protein>
    <recommendedName>
        <fullName evidence="1">DUF4440 domain-containing protein</fullName>
    </recommendedName>
</protein>
<dbReference type="AlphaFoldDB" id="A0A212JX68"/>
<name>A0A212JX68_9BACT</name>
<dbReference type="EMBL" id="FLUM01000003">
    <property type="protein sequence ID" value="SBW04041.1"/>
    <property type="molecule type" value="Genomic_DNA"/>
</dbReference>